<comment type="caution">
    <text evidence="2">The sequence shown here is derived from an EMBL/GenBank/DDBJ whole genome shotgun (WGS) entry which is preliminary data.</text>
</comment>
<feature type="compositionally biased region" description="Low complexity" evidence="1">
    <location>
        <begin position="47"/>
        <end position="59"/>
    </location>
</feature>
<protein>
    <recommendedName>
        <fullName evidence="4">Cytoplasmic protein</fullName>
    </recommendedName>
</protein>
<dbReference type="RefSeq" id="XP_066802481.1">
    <property type="nucleotide sequence ID" value="XM_066947102.1"/>
</dbReference>
<evidence type="ECO:0000313" key="3">
    <source>
        <dbReference type="Proteomes" id="UP001388673"/>
    </source>
</evidence>
<accession>A0AAW0YY15</accession>
<name>A0AAW0YY15_9TREE</name>
<feature type="region of interest" description="Disordered" evidence="1">
    <location>
        <begin position="152"/>
        <end position="205"/>
    </location>
</feature>
<feature type="compositionally biased region" description="Basic residues" evidence="1">
    <location>
        <begin position="75"/>
        <end position="89"/>
    </location>
</feature>
<feature type="compositionally biased region" description="Basic residues" evidence="1">
    <location>
        <begin position="159"/>
        <end position="169"/>
    </location>
</feature>
<dbReference type="EMBL" id="JBCAWK010000007">
    <property type="protein sequence ID" value="KAK8853295.1"/>
    <property type="molecule type" value="Genomic_DNA"/>
</dbReference>
<dbReference type="GeneID" id="92181257"/>
<reference evidence="2 3" key="1">
    <citation type="journal article" date="2024" name="bioRxiv">
        <title>Comparative genomics of Cryptococcus and Kwoniella reveals pathogenesis evolution and contrasting karyotype dynamics via intercentromeric recombination or chromosome fusion.</title>
        <authorList>
            <person name="Coelho M.A."/>
            <person name="David-Palma M."/>
            <person name="Shea T."/>
            <person name="Bowers K."/>
            <person name="McGinley-Smith S."/>
            <person name="Mohammad A.W."/>
            <person name="Gnirke A."/>
            <person name="Yurkov A.M."/>
            <person name="Nowrousian M."/>
            <person name="Sun S."/>
            <person name="Cuomo C.A."/>
            <person name="Heitman J."/>
        </authorList>
    </citation>
    <scope>NUCLEOTIDE SEQUENCE [LARGE SCALE GENOMIC DNA]</scope>
    <source>
        <strain evidence="2 3">CBS 13917</strain>
    </source>
</reference>
<feature type="compositionally biased region" description="Basic and acidic residues" evidence="1">
    <location>
        <begin position="170"/>
        <end position="182"/>
    </location>
</feature>
<dbReference type="KEGG" id="kne:92181257"/>
<evidence type="ECO:0008006" key="4">
    <source>
        <dbReference type="Google" id="ProtNLM"/>
    </source>
</evidence>
<sequence>MSEGRHHHFFPDEEELIDATLPKNRVFDPNSGTGLNADDVGDNAATGKSGDSSPGSTSESDFDSGSDLDQDRHFPFRHGSPRGRGHGMRGRGGLCGRGGHWSFGGPWRDLGNLQGPPPPPPHQYGSHYHGHAFNFGGVEPHTGFGLGGRRSLGQQTQAHQHHHHHHRRNQEHGEFSSDDPRTPRMGFSPGHNELFADRRGPPPPFLEFGHNPRHGLFGGPRGGGGHCHFGFGRLRGGSHAAPASMAA</sequence>
<proteinExistence type="predicted"/>
<gene>
    <name evidence="2" type="ORF">IAR55_003999</name>
</gene>
<evidence type="ECO:0000313" key="2">
    <source>
        <dbReference type="EMBL" id="KAK8853295.1"/>
    </source>
</evidence>
<feature type="region of interest" description="Disordered" evidence="1">
    <location>
        <begin position="1"/>
        <end position="93"/>
    </location>
</feature>
<evidence type="ECO:0000256" key="1">
    <source>
        <dbReference type="SAM" id="MobiDB-lite"/>
    </source>
</evidence>
<dbReference type="Proteomes" id="UP001388673">
    <property type="component" value="Unassembled WGS sequence"/>
</dbReference>
<dbReference type="AlphaFoldDB" id="A0AAW0YY15"/>
<organism evidence="2 3">
    <name type="scientific">Kwoniella newhampshirensis</name>
    <dbReference type="NCBI Taxonomy" id="1651941"/>
    <lineage>
        <taxon>Eukaryota</taxon>
        <taxon>Fungi</taxon>
        <taxon>Dikarya</taxon>
        <taxon>Basidiomycota</taxon>
        <taxon>Agaricomycotina</taxon>
        <taxon>Tremellomycetes</taxon>
        <taxon>Tremellales</taxon>
        <taxon>Cryptococcaceae</taxon>
        <taxon>Kwoniella</taxon>
    </lineage>
</organism>
<keyword evidence="3" id="KW-1185">Reference proteome</keyword>